<evidence type="ECO:0000313" key="8">
    <source>
        <dbReference type="Proteomes" id="UP000291469"/>
    </source>
</evidence>
<evidence type="ECO:0000256" key="4">
    <source>
        <dbReference type="ARBA" id="ARBA00023002"/>
    </source>
</evidence>
<dbReference type="Gene3D" id="3.30.9.10">
    <property type="entry name" value="D-Amino Acid Oxidase, subunit A, domain 2"/>
    <property type="match status" value="1"/>
</dbReference>
<evidence type="ECO:0000313" key="7">
    <source>
        <dbReference type="EMBL" id="QBI18716.1"/>
    </source>
</evidence>
<dbReference type="AlphaFoldDB" id="A0A411YBZ7"/>
<dbReference type="RefSeq" id="WP_131153714.1">
    <property type="nucleotide sequence ID" value="NZ_CP036402.1"/>
</dbReference>
<dbReference type="NCBIfam" id="NF008726">
    <property type="entry name" value="PRK11728.1"/>
    <property type="match status" value="1"/>
</dbReference>
<dbReference type="Pfam" id="PF01266">
    <property type="entry name" value="DAO"/>
    <property type="match status" value="1"/>
</dbReference>
<dbReference type="Proteomes" id="UP000291469">
    <property type="component" value="Chromosome"/>
</dbReference>
<sequence>MRIGIVGGGIIGLAVARELLRRHPDSELTVFEKERTLGHHQTGRNSGVVHAGLYYTPGSLKARLCRRGVGLLHAYCRERGIRYEACGKVVVARDEAELTRLRGIHERATANGVPDVELVGADELERIEPHASGIAALHSPHTAIVDFGAVARSLSGDVQDLGGAVRTGSEVTAIETRGGGAADIVLRHGQERRRVDQLVLAGGLHSDRLAEQIGDSPEPRIVPFRGEYHRLVPAREHLVRGLIYPVPDPGTPFLGVHLTRTVGRGVLVGPNAVLALGREGYRRTDLVGRDVRETLAWPGLWRLARRHWRVGAREVLTSASRQAFATQARQYVPALRARDLMPGPAGVRAQAVARDGSLVDDFWLSSRDGVLCVRNAPSPAATSALAIAEEILDRTALS</sequence>
<dbReference type="GO" id="GO:0047545">
    <property type="term" value="F:(S)-2-hydroxyglutarate dehydrogenase activity"/>
    <property type="evidence" value="ECO:0007669"/>
    <property type="project" value="TreeGrafter"/>
</dbReference>
<dbReference type="GO" id="GO:0005737">
    <property type="term" value="C:cytoplasm"/>
    <property type="evidence" value="ECO:0007669"/>
    <property type="project" value="TreeGrafter"/>
</dbReference>
<evidence type="ECO:0000259" key="6">
    <source>
        <dbReference type="Pfam" id="PF01266"/>
    </source>
</evidence>
<comment type="similarity">
    <text evidence="5">Belongs to the L2HGDH family.</text>
</comment>
<dbReference type="KEGG" id="erz:ER308_03545"/>
<keyword evidence="8" id="KW-1185">Reference proteome</keyword>
<accession>A0A411YBZ7</accession>
<dbReference type="EMBL" id="CP036402">
    <property type="protein sequence ID" value="QBI18716.1"/>
    <property type="molecule type" value="Genomic_DNA"/>
</dbReference>
<gene>
    <name evidence="7" type="primary">lhgO</name>
    <name evidence="7" type="ORF">ER308_03545</name>
</gene>
<dbReference type="EC" id="1.1.3.-" evidence="7"/>
<dbReference type="InterPro" id="IPR006076">
    <property type="entry name" value="FAD-dep_OxRdtase"/>
</dbReference>
<name>A0A411YBZ7_9ACTN</name>
<dbReference type="SUPFAM" id="SSF51905">
    <property type="entry name" value="FAD/NAD(P)-binding domain"/>
    <property type="match status" value="1"/>
</dbReference>
<organism evidence="7 8">
    <name type="scientific">Egibacter rhizosphaerae</name>
    <dbReference type="NCBI Taxonomy" id="1670831"/>
    <lineage>
        <taxon>Bacteria</taxon>
        <taxon>Bacillati</taxon>
        <taxon>Actinomycetota</taxon>
        <taxon>Nitriliruptoria</taxon>
        <taxon>Egibacterales</taxon>
        <taxon>Egibacteraceae</taxon>
        <taxon>Egibacter</taxon>
    </lineage>
</organism>
<evidence type="ECO:0000256" key="5">
    <source>
        <dbReference type="ARBA" id="ARBA00037941"/>
    </source>
</evidence>
<keyword evidence="3" id="KW-0274">FAD</keyword>
<evidence type="ECO:0000256" key="3">
    <source>
        <dbReference type="ARBA" id="ARBA00022827"/>
    </source>
</evidence>
<dbReference type="PANTHER" id="PTHR43104:SF2">
    <property type="entry name" value="L-2-HYDROXYGLUTARATE DEHYDROGENASE, MITOCHONDRIAL"/>
    <property type="match status" value="1"/>
</dbReference>
<dbReference type="PANTHER" id="PTHR43104">
    <property type="entry name" value="L-2-HYDROXYGLUTARATE DEHYDROGENASE, MITOCHONDRIAL"/>
    <property type="match status" value="1"/>
</dbReference>
<proteinExistence type="inferred from homology"/>
<protein>
    <submittedName>
        <fullName evidence="7">L-2-hydroxyglutarate oxidase</fullName>
        <ecNumber evidence="7">1.1.3.-</ecNumber>
    </submittedName>
</protein>
<keyword evidence="2" id="KW-0285">Flavoprotein</keyword>
<comment type="cofactor">
    <cofactor evidence="1">
        <name>FAD</name>
        <dbReference type="ChEBI" id="CHEBI:57692"/>
    </cofactor>
</comment>
<keyword evidence="4 7" id="KW-0560">Oxidoreductase</keyword>
<dbReference type="OrthoDB" id="9801699at2"/>
<reference evidence="7 8" key="1">
    <citation type="submission" date="2019-01" db="EMBL/GenBank/DDBJ databases">
        <title>Egibacter rhizosphaerae EGI 80759T.</title>
        <authorList>
            <person name="Chen D.-D."/>
            <person name="Tian Y."/>
            <person name="Jiao J.-Y."/>
            <person name="Zhang X.-T."/>
            <person name="Zhang Y.-G."/>
            <person name="Zhang Y."/>
            <person name="Xiao M."/>
            <person name="Shu W.-S."/>
            <person name="Li W.-J."/>
        </authorList>
    </citation>
    <scope>NUCLEOTIDE SEQUENCE [LARGE SCALE GENOMIC DNA]</scope>
    <source>
        <strain evidence="7 8">EGI 80759</strain>
    </source>
</reference>
<feature type="domain" description="FAD dependent oxidoreductase" evidence="6">
    <location>
        <begin position="3"/>
        <end position="393"/>
    </location>
</feature>
<evidence type="ECO:0000256" key="2">
    <source>
        <dbReference type="ARBA" id="ARBA00022630"/>
    </source>
</evidence>
<dbReference type="Gene3D" id="3.50.50.60">
    <property type="entry name" value="FAD/NAD(P)-binding domain"/>
    <property type="match status" value="1"/>
</dbReference>
<dbReference type="InterPro" id="IPR036188">
    <property type="entry name" value="FAD/NAD-bd_sf"/>
</dbReference>
<evidence type="ECO:0000256" key="1">
    <source>
        <dbReference type="ARBA" id="ARBA00001974"/>
    </source>
</evidence>